<reference evidence="1" key="1">
    <citation type="submission" date="2016-10" db="EMBL/GenBank/DDBJ databases">
        <authorList>
            <person name="Benchimol M."/>
            <person name="Almeida L.G."/>
            <person name="Vasconcelos A.T."/>
            <person name="Perreira-Neves A."/>
            <person name="Rosa I.A."/>
            <person name="Tasca T."/>
            <person name="Bogo M.R."/>
            <person name="de Souza W."/>
        </authorList>
    </citation>
    <scope>NUCLEOTIDE SEQUENCE [LARGE SCALE GENOMIC DNA]</scope>
    <source>
        <strain evidence="1">K</strain>
    </source>
</reference>
<dbReference type="RefSeq" id="XP_068352815.1">
    <property type="nucleotide sequence ID" value="XM_068494214.1"/>
</dbReference>
<proteinExistence type="predicted"/>
<dbReference type="AlphaFoldDB" id="A0A1J4JKN6"/>
<keyword evidence="2" id="KW-1185">Reference proteome</keyword>
<evidence type="ECO:0000313" key="1">
    <source>
        <dbReference type="EMBL" id="OHS99678.1"/>
    </source>
</evidence>
<gene>
    <name evidence="1" type="ORF">TRFO_08315</name>
</gene>
<protein>
    <submittedName>
        <fullName evidence="1">Uncharacterized protein</fullName>
    </submittedName>
</protein>
<dbReference type="GeneID" id="94828918"/>
<dbReference type="EMBL" id="MLAK01000993">
    <property type="protein sequence ID" value="OHS99678.1"/>
    <property type="molecule type" value="Genomic_DNA"/>
</dbReference>
<organism evidence="1 2">
    <name type="scientific">Tritrichomonas foetus</name>
    <dbReference type="NCBI Taxonomy" id="1144522"/>
    <lineage>
        <taxon>Eukaryota</taxon>
        <taxon>Metamonada</taxon>
        <taxon>Parabasalia</taxon>
        <taxon>Tritrichomonadida</taxon>
        <taxon>Tritrichomonadidae</taxon>
        <taxon>Tritrichomonas</taxon>
    </lineage>
</organism>
<comment type="caution">
    <text evidence="1">The sequence shown here is derived from an EMBL/GenBank/DDBJ whole genome shotgun (WGS) entry which is preliminary data.</text>
</comment>
<sequence>MIEEPNFFYSPYSNGIESQFPCDGTAIEYHPKFDLASLSPVPGNIFQVYIDQRFISFSYEPISRQQVFGSTYYAPFSDLSAIAFHTGCLFVNPKMKNVPVRRFCTVQNLLEALSVPEQDYSKAAQIFDYPIDLTIQGVLVHFYIDDSPGYYPSVNRNGIRSQEWKTPEKYCIKIIQSAVITMYDQPPKLVAPSEYQRTTALVPKYIFTFTGELAIVFTPQIFIQIFSKPNISKGLFRVFRVFFDVGRSRYEIVPGEKHKFKIVLDLVGDEECREVIVRDAEMTEFFVKKKTIGVNNHQFSPVDAIMMSQCNRTKLGRSTSINKM</sequence>
<dbReference type="Proteomes" id="UP000179807">
    <property type="component" value="Unassembled WGS sequence"/>
</dbReference>
<accession>A0A1J4JKN6</accession>
<dbReference type="VEuPathDB" id="TrichDB:TRFO_08315"/>
<evidence type="ECO:0000313" key="2">
    <source>
        <dbReference type="Proteomes" id="UP000179807"/>
    </source>
</evidence>
<name>A0A1J4JKN6_9EUKA</name>